<dbReference type="SUPFAM" id="SSF56112">
    <property type="entry name" value="Protein kinase-like (PK-like)"/>
    <property type="match status" value="1"/>
</dbReference>
<proteinExistence type="predicted"/>
<dbReference type="AlphaFoldDB" id="A0A167FTS4"/>
<evidence type="ECO:0000259" key="1">
    <source>
        <dbReference type="PROSITE" id="PS50011"/>
    </source>
</evidence>
<reference evidence="2 3" key="1">
    <citation type="journal article" date="2016" name="Mol. Biol. Evol.">
        <title>Comparative Genomics of Early-Diverging Mushroom-Forming Fungi Provides Insights into the Origins of Lignocellulose Decay Capabilities.</title>
        <authorList>
            <person name="Nagy L.G."/>
            <person name="Riley R."/>
            <person name="Tritt A."/>
            <person name="Adam C."/>
            <person name="Daum C."/>
            <person name="Floudas D."/>
            <person name="Sun H."/>
            <person name="Yadav J.S."/>
            <person name="Pangilinan J."/>
            <person name="Larsson K.H."/>
            <person name="Matsuura K."/>
            <person name="Barry K."/>
            <person name="Labutti K."/>
            <person name="Kuo R."/>
            <person name="Ohm R.A."/>
            <person name="Bhattacharya S.S."/>
            <person name="Shirouzu T."/>
            <person name="Yoshinaga Y."/>
            <person name="Martin F.M."/>
            <person name="Grigoriev I.V."/>
            <person name="Hibbett D.S."/>
        </authorList>
    </citation>
    <scope>NUCLEOTIDE SEQUENCE [LARGE SCALE GENOMIC DNA]</scope>
    <source>
        <strain evidence="2 3">TUFC12733</strain>
    </source>
</reference>
<dbReference type="PANTHER" id="PTHR38248:SF2">
    <property type="entry name" value="FUNK1 11"/>
    <property type="match status" value="1"/>
</dbReference>
<protein>
    <recommendedName>
        <fullName evidence="1">Protein kinase domain-containing protein</fullName>
    </recommendedName>
</protein>
<dbReference type="PANTHER" id="PTHR38248">
    <property type="entry name" value="FUNK1 6"/>
    <property type="match status" value="1"/>
</dbReference>
<dbReference type="PROSITE" id="PS50011">
    <property type="entry name" value="PROTEIN_KINASE_DOM"/>
    <property type="match status" value="1"/>
</dbReference>
<dbReference type="Gene3D" id="1.10.510.10">
    <property type="entry name" value="Transferase(Phosphotransferase) domain 1"/>
    <property type="match status" value="1"/>
</dbReference>
<feature type="domain" description="Protein kinase" evidence="1">
    <location>
        <begin position="1"/>
        <end position="104"/>
    </location>
</feature>
<dbReference type="InterPro" id="IPR011009">
    <property type="entry name" value="Kinase-like_dom_sf"/>
</dbReference>
<dbReference type="OrthoDB" id="3266921at2759"/>
<gene>
    <name evidence="2" type="ORF">CALVIDRAFT_457168</name>
</gene>
<evidence type="ECO:0000313" key="3">
    <source>
        <dbReference type="Proteomes" id="UP000076738"/>
    </source>
</evidence>
<dbReference type="InterPro" id="IPR000719">
    <property type="entry name" value="Prot_kinase_dom"/>
</dbReference>
<dbReference type="Proteomes" id="UP000076738">
    <property type="component" value="Unassembled WGS sequence"/>
</dbReference>
<accession>A0A167FTS4</accession>
<dbReference type="Pfam" id="PF17667">
    <property type="entry name" value="Pkinase_fungal"/>
    <property type="match status" value="1"/>
</dbReference>
<dbReference type="STRING" id="1330018.A0A167FTS4"/>
<dbReference type="EMBL" id="KV417363">
    <property type="protein sequence ID" value="KZO89838.1"/>
    <property type="molecule type" value="Genomic_DNA"/>
</dbReference>
<keyword evidence="3" id="KW-1185">Reference proteome</keyword>
<organism evidence="2 3">
    <name type="scientific">Calocera viscosa (strain TUFC12733)</name>
    <dbReference type="NCBI Taxonomy" id="1330018"/>
    <lineage>
        <taxon>Eukaryota</taxon>
        <taxon>Fungi</taxon>
        <taxon>Dikarya</taxon>
        <taxon>Basidiomycota</taxon>
        <taxon>Agaricomycotina</taxon>
        <taxon>Dacrymycetes</taxon>
        <taxon>Dacrymycetales</taxon>
        <taxon>Dacrymycetaceae</taxon>
        <taxon>Calocera</taxon>
    </lineage>
</organism>
<dbReference type="GO" id="GO:0004672">
    <property type="term" value="F:protein kinase activity"/>
    <property type="evidence" value="ECO:0007669"/>
    <property type="project" value="InterPro"/>
</dbReference>
<dbReference type="InterPro" id="IPR040976">
    <property type="entry name" value="Pkinase_fungal"/>
</dbReference>
<feature type="non-terminal residue" evidence="2">
    <location>
        <position position="1"/>
    </location>
</feature>
<name>A0A167FTS4_CALVF</name>
<sequence>RIHYRMVMENVGTPLHHVVDLEVAFGVLSDVVRACKMMCIAGYNHRDLSPGNIIVDASGQGRLGDLEFAKLYESAEGGHGERTGTPDYMAIEVLRGEYLFGRGP</sequence>
<dbReference type="GO" id="GO:0005524">
    <property type="term" value="F:ATP binding"/>
    <property type="evidence" value="ECO:0007669"/>
    <property type="project" value="InterPro"/>
</dbReference>
<evidence type="ECO:0000313" key="2">
    <source>
        <dbReference type="EMBL" id="KZO89838.1"/>
    </source>
</evidence>
<feature type="non-terminal residue" evidence="2">
    <location>
        <position position="104"/>
    </location>
</feature>